<accession>A0AAE1W3B2</accession>
<sequence>MISCKNLCESLKIRKRKIHNLMELVGGVFNQYRGVERKIAANGRLHNIQTYLATRQRKSGFIATSPVLESRVGVRALVNPKVGSREGALATPEAGSGGGRYMMMYPAKMNLFVGPASLVKWNVNFGFYLAINRALHAKMKLGFIDGTSVKPSANDPDFEQWIRVDSVGNASLSTYFMNSKKLWDEISELKPTPQCTCNGCTCGALKHQLLVMDPLPSINKAYMMVQKLLHVELTDNVENIALHLGQPEGNFAHADDFAGMNSVFASSGANIMASWIVDMGATSHMCANICIINALSPLIHPTLLPIYILYRSPEVIFRLVGTRIGWSRWSFYQLNLELTTKLLEFGFQQLAMNIVSLSKARSSHGLQVSQHKYMNNILADTSMLDAKPAPTPTPFLSSLKLASDDGSLLHDPSNLVFIPTPPGSLDSPHSITGYCVSLGSSLISRKTKKQAIVSRSFAKAEYQSMAGVVPELLSISYVLRDLDVFVPQPIPFWCVNNIALHITTNSAFHERSKHLDINCHLVHDQYKLGFIAPSHVLCFAQLAYLFTKSLPAVDFVRFLSKMGLSFRTIHSIHVV</sequence>
<gene>
    <name evidence="1" type="ORF">Sango_2468700</name>
</gene>
<dbReference type="CDD" id="cd09272">
    <property type="entry name" value="RNase_HI_RT_Ty1"/>
    <property type="match status" value="1"/>
</dbReference>
<dbReference type="Proteomes" id="UP001289374">
    <property type="component" value="Unassembled WGS sequence"/>
</dbReference>
<proteinExistence type="predicted"/>
<dbReference type="PANTHER" id="PTHR11439">
    <property type="entry name" value="GAG-POL-RELATED RETROTRANSPOSON"/>
    <property type="match status" value="1"/>
</dbReference>
<keyword evidence="2" id="KW-1185">Reference proteome</keyword>
<evidence type="ECO:0000313" key="1">
    <source>
        <dbReference type="EMBL" id="KAK4385981.1"/>
    </source>
</evidence>
<comment type="caution">
    <text evidence="1">The sequence shown here is derived from an EMBL/GenBank/DDBJ whole genome shotgun (WGS) entry which is preliminary data.</text>
</comment>
<reference evidence="1" key="1">
    <citation type="submission" date="2020-06" db="EMBL/GenBank/DDBJ databases">
        <authorList>
            <person name="Li T."/>
            <person name="Hu X."/>
            <person name="Zhang T."/>
            <person name="Song X."/>
            <person name="Zhang H."/>
            <person name="Dai N."/>
            <person name="Sheng W."/>
            <person name="Hou X."/>
            <person name="Wei L."/>
        </authorList>
    </citation>
    <scope>NUCLEOTIDE SEQUENCE</scope>
    <source>
        <strain evidence="1">K16</strain>
        <tissue evidence="1">Leaf</tissue>
    </source>
</reference>
<dbReference type="PANTHER" id="PTHR11439:SF465">
    <property type="entry name" value="REVERSE TRANSCRIPTASE TY1_COPIA-TYPE DOMAIN-CONTAINING PROTEIN"/>
    <property type="match status" value="1"/>
</dbReference>
<organism evidence="1 2">
    <name type="scientific">Sesamum angolense</name>
    <dbReference type="NCBI Taxonomy" id="2727404"/>
    <lineage>
        <taxon>Eukaryota</taxon>
        <taxon>Viridiplantae</taxon>
        <taxon>Streptophyta</taxon>
        <taxon>Embryophyta</taxon>
        <taxon>Tracheophyta</taxon>
        <taxon>Spermatophyta</taxon>
        <taxon>Magnoliopsida</taxon>
        <taxon>eudicotyledons</taxon>
        <taxon>Gunneridae</taxon>
        <taxon>Pentapetalae</taxon>
        <taxon>asterids</taxon>
        <taxon>lamiids</taxon>
        <taxon>Lamiales</taxon>
        <taxon>Pedaliaceae</taxon>
        <taxon>Sesamum</taxon>
    </lineage>
</organism>
<protein>
    <submittedName>
        <fullName evidence="1">Uncharacterized protein</fullName>
    </submittedName>
</protein>
<evidence type="ECO:0000313" key="2">
    <source>
        <dbReference type="Proteomes" id="UP001289374"/>
    </source>
</evidence>
<reference evidence="1" key="2">
    <citation type="journal article" date="2024" name="Plant">
        <title>Genomic evolution and insights into agronomic trait innovations of Sesamum species.</title>
        <authorList>
            <person name="Miao H."/>
            <person name="Wang L."/>
            <person name="Qu L."/>
            <person name="Liu H."/>
            <person name="Sun Y."/>
            <person name="Le M."/>
            <person name="Wang Q."/>
            <person name="Wei S."/>
            <person name="Zheng Y."/>
            <person name="Lin W."/>
            <person name="Duan Y."/>
            <person name="Cao H."/>
            <person name="Xiong S."/>
            <person name="Wang X."/>
            <person name="Wei L."/>
            <person name="Li C."/>
            <person name="Ma Q."/>
            <person name="Ju M."/>
            <person name="Zhao R."/>
            <person name="Li G."/>
            <person name="Mu C."/>
            <person name="Tian Q."/>
            <person name="Mei H."/>
            <person name="Zhang T."/>
            <person name="Gao T."/>
            <person name="Zhang H."/>
        </authorList>
    </citation>
    <scope>NUCLEOTIDE SEQUENCE</scope>
    <source>
        <strain evidence="1">K16</strain>
    </source>
</reference>
<dbReference type="AlphaFoldDB" id="A0AAE1W3B2"/>
<name>A0AAE1W3B2_9LAMI</name>
<dbReference type="EMBL" id="JACGWL010000015">
    <property type="protein sequence ID" value="KAK4385981.1"/>
    <property type="molecule type" value="Genomic_DNA"/>
</dbReference>